<proteinExistence type="predicted"/>
<name>A0ABU0HVF7_9HYPH</name>
<sequence>MVQVIAVVGRKGGIGKTTLSVHLAGELAARGRRIHLVDADPQGSAAQWAAPGNLRLPVKHLPVTVENLKPWVGQVRKLAAEILILDCPPHLDAALGAALGLADLALLPCGPSGLDMMAMGEVLAVVRQARAHRAGKPAALIIPNRVDRRTSEGREIVDELGKLGEPVGPALAYRSAFVRAFNTGDTVGAFAPGSLADSEVKAVADAIERATA</sequence>
<dbReference type="Proteomes" id="UP001236369">
    <property type="component" value="Unassembled WGS sequence"/>
</dbReference>
<dbReference type="PANTHER" id="PTHR13696:SF96">
    <property type="entry name" value="COBQ_COBB_MIND_PARA NUCLEOTIDE BINDING DOMAIN-CONTAINING PROTEIN"/>
    <property type="match status" value="1"/>
</dbReference>
<comment type="caution">
    <text evidence="2">The sequence shown here is derived from an EMBL/GenBank/DDBJ whole genome shotgun (WGS) entry which is preliminary data.</text>
</comment>
<dbReference type="InterPro" id="IPR027417">
    <property type="entry name" value="P-loop_NTPase"/>
</dbReference>
<dbReference type="InterPro" id="IPR050678">
    <property type="entry name" value="DNA_Partitioning_ATPase"/>
</dbReference>
<gene>
    <name evidence="2" type="ORF">QO016_005013</name>
</gene>
<dbReference type="Gene3D" id="3.40.50.300">
    <property type="entry name" value="P-loop containing nucleotide triphosphate hydrolases"/>
    <property type="match status" value="1"/>
</dbReference>
<evidence type="ECO:0000313" key="3">
    <source>
        <dbReference type="Proteomes" id="UP001236369"/>
    </source>
</evidence>
<dbReference type="SUPFAM" id="SSF52540">
    <property type="entry name" value="P-loop containing nucleoside triphosphate hydrolases"/>
    <property type="match status" value="1"/>
</dbReference>
<reference evidence="2 3" key="1">
    <citation type="submission" date="2023-07" db="EMBL/GenBank/DDBJ databases">
        <title>Genomic Encyclopedia of Type Strains, Phase IV (KMG-IV): sequencing the most valuable type-strain genomes for metagenomic binning, comparative biology and taxonomic classification.</title>
        <authorList>
            <person name="Goeker M."/>
        </authorList>
    </citation>
    <scope>NUCLEOTIDE SEQUENCE [LARGE SCALE GENOMIC DNA]</scope>
    <source>
        <strain evidence="2 3">DSM 19562</strain>
    </source>
</reference>
<dbReference type="Pfam" id="PF01656">
    <property type="entry name" value="CbiA"/>
    <property type="match status" value="1"/>
</dbReference>
<dbReference type="CDD" id="cd02042">
    <property type="entry name" value="ParAB_family"/>
    <property type="match status" value="1"/>
</dbReference>
<feature type="domain" description="CobQ/CobB/MinD/ParA nucleotide binding" evidence="1">
    <location>
        <begin position="5"/>
        <end position="187"/>
    </location>
</feature>
<evidence type="ECO:0000259" key="1">
    <source>
        <dbReference type="Pfam" id="PF01656"/>
    </source>
</evidence>
<evidence type="ECO:0000313" key="2">
    <source>
        <dbReference type="EMBL" id="MDQ0445484.1"/>
    </source>
</evidence>
<organism evidence="2 3">
    <name type="scientific">Methylobacterium persicinum</name>
    <dbReference type="NCBI Taxonomy" id="374426"/>
    <lineage>
        <taxon>Bacteria</taxon>
        <taxon>Pseudomonadati</taxon>
        <taxon>Pseudomonadota</taxon>
        <taxon>Alphaproteobacteria</taxon>
        <taxon>Hyphomicrobiales</taxon>
        <taxon>Methylobacteriaceae</taxon>
        <taxon>Methylobacterium</taxon>
    </lineage>
</organism>
<dbReference type="InterPro" id="IPR002586">
    <property type="entry name" value="CobQ/CobB/MinD/ParA_Nub-bd_dom"/>
</dbReference>
<keyword evidence="3" id="KW-1185">Reference proteome</keyword>
<dbReference type="EMBL" id="JAUSVV010000039">
    <property type="protein sequence ID" value="MDQ0445484.1"/>
    <property type="molecule type" value="Genomic_DNA"/>
</dbReference>
<dbReference type="PIRSF" id="PIRSF009320">
    <property type="entry name" value="Nuc_binding_HP_1000"/>
    <property type="match status" value="1"/>
</dbReference>
<dbReference type="PANTHER" id="PTHR13696">
    <property type="entry name" value="P-LOOP CONTAINING NUCLEOSIDE TRIPHOSPHATE HYDROLASE"/>
    <property type="match status" value="1"/>
</dbReference>
<dbReference type="RefSeq" id="WP_053611245.1">
    <property type="nucleotide sequence ID" value="NZ_BPQX01000040.1"/>
</dbReference>
<accession>A0ABU0HVF7</accession>
<protein>
    <submittedName>
        <fullName evidence="2">Chromosome partitioning protein</fullName>
    </submittedName>
</protein>